<dbReference type="KEGG" id="tbw:NCTC13354_00042"/>
<proteinExistence type="predicted"/>
<dbReference type="SUPFAM" id="SSF52317">
    <property type="entry name" value="Class I glutamine amidotransferase-like"/>
    <property type="match status" value="1"/>
</dbReference>
<name>A0A3S4WEY8_9ACTO</name>
<dbReference type="GO" id="GO:0005829">
    <property type="term" value="C:cytosol"/>
    <property type="evidence" value="ECO:0007669"/>
    <property type="project" value="TreeGrafter"/>
</dbReference>
<organism evidence="2 3">
    <name type="scientific">Trueperella bialowiezensis</name>
    <dbReference type="NCBI Taxonomy" id="312285"/>
    <lineage>
        <taxon>Bacteria</taxon>
        <taxon>Bacillati</taxon>
        <taxon>Actinomycetota</taxon>
        <taxon>Actinomycetes</taxon>
        <taxon>Actinomycetales</taxon>
        <taxon>Actinomycetaceae</taxon>
        <taxon>Trueperella</taxon>
    </lineage>
</organism>
<sequence length="256" mass="28541">MRPRYPRTMRPFAFLAARPSSAAAIRDDEYAAVKKYGGLSDAELVYFSLEDRPSIDPTAYAGIFVSGSQYGFFDDPDTKTPEQIATEDVLFQVNDVVVEHDIPYLGMCYGHQSLAITLGEELTSEYFEEINTVGIELTDDGKKDPIFGQLPDVFPAILGHAESIGDLPKDTVVLASSPDCPVQAIRHRNNVYGVQFHPEIDSPALEIRLDYYNQGKYFPPDELDAVRKRTSGHDYSSAAAIIRLFVERYRNATTEG</sequence>
<gene>
    <name evidence="2" type="primary">guaA_1</name>
    <name evidence="2" type="ORF">NCTC13354_00042</name>
</gene>
<dbReference type="GO" id="GO:0003922">
    <property type="term" value="F:GMP synthase (glutamine-hydrolyzing) activity"/>
    <property type="evidence" value="ECO:0007669"/>
    <property type="project" value="UniProtKB-EC"/>
</dbReference>
<keyword evidence="2" id="KW-0436">Ligase</keyword>
<dbReference type="PANTHER" id="PTHR42695:SF5">
    <property type="entry name" value="GLUTAMINE AMIDOTRANSFERASE YLR126C-RELATED"/>
    <property type="match status" value="1"/>
</dbReference>
<evidence type="ECO:0000313" key="3">
    <source>
        <dbReference type="Proteomes" id="UP000269542"/>
    </source>
</evidence>
<dbReference type="PROSITE" id="PS51273">
    <property type="entry name" value="GATASE_TYPE_1"/>
    <property type="match status" value="1"/>
</dbReference>
<dbReference type="Gene3D" id="3.40.50.880">
    <property type="match status" value="1"/>
</dbReference>
<dbReference type="Pfam" id="PF00117">
    <property type="entry name" value="GATase"/>
    <property type="match status" value="1"/>
</dbReference>
<dbReference type="EMBL" id="LR134476">
    <property type="protein sequence ID" value="VEI12367.1"/>
    <property type="molecule type" value="Genomic_DNA"/>
</dbReference>
<accession>A0A3S4WEY8</accession>
<dbReference type="EC" id="6.3.5.2" evidence="2"/>
<keyword evidence="3" id="KW-1185">Reference proteome</keyword>
<dbReference type="AlphaFoldDB" id="A0A3S4WEY8"/>
<evidence type="ECO:0000259" key="1">
    <source>
        <dbReference type="Pfam" id="PF00117"/>
    </source>
</evidence>
<dbReference type="CDD" id="cd01741">
    <property type="entry name" value="GATase1_1"/>
    <property type="match status" value="1"/>
</dbReference>
<dbReference type="InterPro" id="IPR029062">
    <property type="entry name" value="Class_I_gatase-like"/>
</dbReference>
<dbReference type="Proteomes" id="UP000269542">
    <property type="component" value="Chromosome"/>
</dbReference>
<evidence type="ECO:0000313" key="2">
    <source>
        <dbReference type="EMBL" id="VEI12367.1"/>
    </source>
</evidence>
<reference evidence="2 3" key="1">
    <citation type="submission" date="2018-12" db="EMBL/GenBank/DDBJ databases">
        <authorList>
            <consortium name="Pathogen Informatics"/>
        </authorList>
    </citation>
    <scope>NUCLEOTIDE SEQUENCE [LARGE SCALE GENOMIC DNA]</scope>
    <source>
        <strain evidence="2 3">NCTC13354</strain>
    </source>
</reference>
<dbReference type="InterPro" id="IPR044992">
    <property type="entry name" value="ChyE-like"/>
</dbReference>
<feature type="domain" description="Glutamine amidotransferase" evidence="1">
    <location>
        <begin position="92"/>
        <end position="201"/>
    </location>
</feature>
<dbReference type="InterPro" id="IPR017926">
    <property type="entry name" value="GATASE"/>
</dbReference>
<dbReference type="PANTHER" id="PTHR42695">
    <property type="entry name" value="GLUTAMINE AMIDOTRANSFERASE YLR126C-RELATED"/>
    <property type="match status" value="1"/>
</dbReference>
<protein>
    <submittedName>
        <fullName evidence="2">GMP synthase [glutamine-hydrolyzing]</fullName>
        <ecNumber evidence="2">6.3.5.2</ecNumber>
    </submittedName>
</protein>